<dbReference type="CDD" id="cd03801">
    <property type="entry name" value="GT4_PimA-like"/>
    <property type="match status" value="1"/>
</dbReference>
<organism evidence="1">
    <name type="scientific">uncultured Solirubrobacteraceae bacterium</name>
    <dbReference type="NCBI Taxonomy" id="1162706"/>
    <lineage>
        <taxon>Bacteria</taxon>
        <taxon>Bacillati</taxon>
        <taxon>Actinomycetota</taxon>
        <taxon>Thermoleophilia</taxon>
        <taxon>Solirubrobacterales</taxon>
        <taxon>Solirubrobacteraceae</taxon>
        <taxon>environmental samples</taxon>
    </lineage>
</organism>
<dbReference type="EMBL" id="CADCVT010000059">
    <property type="protein sequence ID" value="CAA9479729.1"/>
    <property type="molecule type" value="Genomic_DNA"/>
</dbReference>
<dbReference type="GO" id="GO:0016757">
    <property type="term" value="F:glycosyltransferase activity"/>
    <property type="evidence" value="ECO:0007669"/>
    <property type="project" value="InterPro"/>
</dbReference>
<reference evidence="1" key="1">
    <citation type="submission" date="2020-02" db="EMBL/GenBank/DDBJ databases">
        <authorList>
            <person name="Meier V. D."/>
        </authorList>
    </citation>
    <scope>NUCLEOTIDE SEQUENCE</scope>
    <source>
        <strain evidence="1">AVDCRST_MAG85</strain>
    </source>
</reference>
<name>A0A6J4RX82_9ACTN</name>
<dbReference type="PANTHER" id="PTHR12526:SF635">
    <property type="entry name" value="GLYCOSYL TRANSFERASE GROUP 1"/>
    <property type="match status" value="1"/>
</dbReference>
<dbReference type="PANTHER" id="PTHR12526">
    <property type="entry name" value="GLYCOSYLTRANSFERASE"/>
    <property type="match status" value="1"/>
</dbReference>
<dbReference type="Gene3D" id="3.40.50.2000">
    <property type="entry name" value="Glycogen Phosphorylase B"/>
    <property type="match status" value="2"/>
</dbReference>
<accession>A0A6J4RX82</accession>
<dbReference type="SUPFAM" id="SSF53756">
    <property type="entry name" value="UDP-Glycosyltransferase/glycogen phosphorylase"/>
    <property type="match status" value="1"/>
</dbReference>
<gene>
    <name evidence="1" type="ORF">AVDCRST_MAG85-591</name>
</gene>
<dbReference type="Pfam" id="PF13692">
    <property type="entry name" value="Glyco_trans_1_4"/>
    <property type="match status" value="1"/>
</dbReference>
<sequence>MRIVVATTVVPFVRGGDRVLTDGLVTALAERGHDVDLLTLPFWGHPQSMPEQMAGLRTYDLADTCDTLICMRTPSYLLRHPDKRVWFIHHHRGAHDLWGTPYADIRDSRRGRRLRDAIRHAEHVGLAEASMVRANSKTLADRLLRFNGIEAPVLRVPLSDPSRFTGPAASPQTSAPYVLCPGRISGLKRQWLFAEAMRHVKSRTRLVIAGQPDNEDARRQIEAAVAACPGRVELIARWLAPHEHVALHAGALAIGHAPFDEDAHTFVNLEALAAGKPLITVTDAGGALEVVDHELNGLVCPPTPRAVAAAMDRLAEPGLAERFGERGRATFEEFQQTWTWDRIVGDLLA</sequence>
<protein>
    <submittedName>
        <fullName evidence="1">Uncharacterized protein</fullName>
    </submittedName>
</protein>
<dbReference type="AlphaFoldDB" id="A0A6J4RX82"/>
<evidence type="ECO:0000313" key="1">
    <source>
        <dbReference type="EMBL" id="CAA9479729.1"/>
    </source>
</evidence>
<proteinExistence type="predicted"/>